<dbReference type="GeneTree" id="ENSGT00940000174878"/>
<keyword evidence="4" id="KW-1185">Reference proteome</keyword>
<feature type="compositionally biased region" description="Basic and acidic residues" evidence="2">
    <location>
        <begin position="277"/>
        <end position="293"/>
    </location>
</feature>
<evidence type="ECO:0000313" key="4">
    <source>
        <dbReference type="Proteomes" id="UP000028760"/>
    </source>
</evidence>
<feature type="compositionally biased region" description="Polar residues" evidence="2">
    <location>
        <begin position="191"/>
        <end position="209"/>
    </location>
</feature>
<feature type="region of interest" description="Disordered" evidence="2">
    <location>
        <begin position="447"/>
        <end position="472"/>
    </location>
</feature>
<dbReference type="Ensembl" id="ENSPFOT00000008879.1">
    <property type="protein sequence ID" value="ENSPFOP00000008867.1"/>
    <property type="gene ID" value="ENSPFOG00000008934.1"/>
</dbReference>
<dbReference type="Proteomes" id="UP000028760">
    <property type="component" value="Unassembled WGS sequence"/>
</dbReference>
<dbReference type="EMBL" id="AYCK01021165">
    <property type="status" value="NOT_ANNOTATED_CDS"/>
    <property type="molecule type" value="Genomic_DNA"/>
</dbReference>
<dbReference type="OMA" id="VCDELMC"/>
<dbReference type="STRING" id="48698.ENSPFOP00000008867"/>
<protein>
    <submittedName>
        <fullName evidence="3">Uncharacterized protein</fullName>
    </submittedName>
</protein>
<evidence type="ECO:0000256" key="2">
    <source>
        <dbReference type="SAM" id="MobiDB-lite"/>
    </source>
</evidence>
<feature type="region of interest" description="Disordered" evidence="2">
    <location>
        <begin position="163"/>
        <end position="209"/>
    </location>
</feature>
<reference evidence="4" key="1">
    <citation type="submission" date="2013-10" db="EMBL/GenBank/DDBJ databases">
        <authorList>
            <person name="Schartl M."/>
            <person name="Warren W."/>
        </authorList>
    </citation>
    <scope>NUCLEOTIDE SEQUENCE [LARGE SCALE GENOMIC DNA]</scope>
    <source>
        <strain evidence="4">female</strain>
    </source>
</reference>
<reference evidence="3" key="3">
    <citation type="submission" date="2025-09" db="UniProtKB">
        <authorList>
            <consortium name="Ensembl"/>
        </authorList>
    </citation>
    <scope>IDENTIFICATION</scope>
</reference>
<reference evidence="3" key="2">
    <citation type="submission" date="2025-08" db="UniProtKB">
        <authorList>
            <consortium name="Ensembl"/>
        </authorList>
    </citation>
    <scope>IDENTIFICATION</scope>
</reference>
<feature type="compositionally biased region" description="Polar residues" evidence="2">
    <location>
        <begin position="165"/>
        <end position="184"/>
    </location>
</feature>
<evidence type="ECO:0000256" key="1">
    <source>
        <dbReference type="SAM" id="Coils"/>
    </source>
</evidence>
<sequence length="472" mass="54359">MRVRLPSTMSRKDGQLEGRLDDLLSRIAMETQEIKELEQQLTSSQILANEALQRDLQEATTGLQEYLRGLRQQARRYQQQVHVLQAENQSLRRLLQDSNRYCRMVQDPQEELSALWTEVQALRVRQAELEAELRQLREEPAHQVQQEQFNPTRIQLEQLPDTLSEPENQTEPQDGTSSTDSLSTKRLHGSVHQNQTGRQEVRQAQTQTVEQNLAPSLASQGTQDSGLELQYLSSPDRGRHQEELPPGGRIHPTSNDPTEVVSAGISQGPPAGGRMSQRRDKGGRCVSDCMEKKKTQRSLQRHRSVLQVCDELMCLEETLLQRRAELRQADRLLLEAQSCRRTARRDTDSLQHRLDDSTTCLLEATWHLRELQEGAELLRRKREEEEQHLRKIEEELRSRQEELQQLGSKVTRAANRLADLLSDCQEAQERLDSLTCQEQRSAWLPGGSRELEDRRRRTDRSGTRTSCPPFII</sequence>
<name>A0A087XSW4_POEFO</name>
<feature type="region of interest" description="Disordered" evidence="2">
    <location>
        <begin position="237"/>
        <end position="297"/>
    </location>
</feature>
<organism evidence="3 4">
    <name type="scientific">Poecilia formosa</name>
    <name type="common">Amazon molly</name>
    <name type="synonym">Limia formosa</name>
    <dbReference type="NCBI Taxonomy" id="48698"/>
    <lineage>
        <taxon>Eukaryota</taxon>
        <taxon>Metazoa</taxon>
        <taxon>Chordata</taxon>
        <taxon>Craniata</taxon>
        <taxon>Vertebrata</taxon>
        <taxon>Euteleostomi</taxon>
        <taxon>Actinopterygii</taxon>
        <taxon>Neopterygii</taxon>
        <taxon>Teleostei</taxon>
        <taxon>Neoteleostei</taxon>
        <taxon>Acanthomorphata</taxon>
        <taxon>Ovalentaria</taxon>
        <taxon>Atherinomorphae</taxon>
        <taxon>Cyprinodontiformes</taxon>
        <taxon>Poeciliidae</taxon>
        <taxon>Poeciliinae</taxon>
        <taxon>Poecilia</taxon>
    </lineage>
</organism>
<accession>A0A087XSW4</accession>
<dbReference type="AlphaFoldDB" id="A0A087XSW4"/>
<dbReference type="EMBL" id="AYCK01021166">
    <property type="status" value="NOT_ANNOTATED_CDS"/>
    <property type="molecule type" value="Genomic_DNA"/>
</dbReference>
<feature type="coiled-coil region" evidence="1">
    <location>
        <begin position="368"/>
        <end position="437"/>
    </location>
</feature>
<evidence type="ECO:0000313" key="3">
    <source>
        <dbReference type="Ensembl" id="ENSPFOP00000008867.1"/>
    </source>
</evidence>
<feature type="compositionally biased region" description="Basic and acidic residues" evidence="2">
    <location>
        <begin position="449"/>
        <end position="462"/>
    </location>
</feature>
<feature type="coiled-coil region" evidence="1">
    <location>
        <begin position="20"/>
        <end position="94"/>
    </location>
</feature>
<proteinExistence type="predicted"/>
<keyword evidence="1" id="KW-0175">Coiled coil</keyword>